<dbReference type="PANTHER" id="PTHR24220">
    <property type="entry name" value="IMPORT ATP-BINDING PROTEIN"/>
    <property type="match status" value="1"/>
</dbReference>
<sequence>MVFSHEGVVPALECRGLSKTYGAGRVVLANLDFTLAPGEFVAIMGDSGVGKSTLLNLIAGLDQADSGDVMIGGHAVSRLDDNAATRLRRQKLGFVFQAFHVLPHLTLAQNVALPLLLNELPSSAALDMLAAVGLEGRGDDFPRQLSGGEMQRVAIARALVHRPTLILADEPTGNLDPDTAHGVLALFRAQSKATGAATMMVTHSEAAAAVADRIMILSDGGLHAASEVPASSQAQHGARTTARSTDDAR</sequence>
<evidence type="ECO:0000256" key="2">
    <source>
        <dbReference type="ARBA" id="ARBA00022475"/>
    </source>
</evidence>
<dbReference type="GO" id="GO:0005524">
    <property type="term" value="F:ATP binding"/>
    <property type="evidence" value="ECO:0007669"/>
    <property type="project" value="UniProtKB-KW"/>
</dbReference>
<name>A0AB73IJ88_9BURK</name>
<dbReference type="GO" id="GO:0016887">
    <property type="term" value="F:ATP hydrolysis activity"/>
    <property type="evidence" value="ECO:0007669"/>
    <property type="project" value="InterPro"/>
</dbReference>
<dbReference type="GO" id="GO:0005886">
    <property type="term" value="C:plasma membrane"/>
    <property type="evidence" value="ECO:0007669"/>
    <property type="project" value="TreeGrafter"/>
</dbReference>
<dbReference type="PANTHER" id="PTHR24220:SF659">
    <property type="entry name" value="TRANSPORTER, PUTATIVE-RELATED"/>
    <property type="match status" value="1"/>
</dbReference>
<accession>A0AB73IJ88</accession>
<dbReference type="CDD" id="cd03255">
    <property type="entry name" value="ABC_MJ0796_LolCDE_FtsE"/>
    <property type="match status" value="1"/>
</dbReference>
<gene>
    <name evidence="11" type="ORF">J2793_005497</name>
</gene>
<evidence type="ECO:0000256" key="7">
    <source>
        <dbReference type="ARBA" id="ARBA00023251"/>
    </source>
</evidence>
<keyword evidence="4" id="KW-0547">Nucleotide-binding</keyword>
<proteinExistence type="inferred from homology"/>
<keyword evidence="3" id="KW-0997">Cell inner membrane</keyword>
<feature type="region of interest" description="Disordered" evidence="9">
    <location>
        <begin position="227"/>
        <end position="249"/>
    </location>
</feature>
<evidence type="ECO:0000256" key="8">
    <source>
        <dbReference type="ARBA" id="ARBA00038388"/>
    </source>
</evidence>
<dbReference type="FunFam" id="3.40.50.300:FF:000032">
    <property type="entry name" value="Export ABC transporter ATP-binding protein"/>
    <property type="match status" value="1"/>
</dbReference>
<dbReference type="InterPro" id="IPR003593">
    <property type="entry name" value="AAA+_ATPase"/>
</dbReference>
<dbReference type="RefSeq" id="WP_131320344.1">
    <property type="nucleotide sequence ID" value="NZ_JAURTK010000007.1"/>
</dbReference>
<dbReference type="SUPFAM" id="SSF52540">
    <property type="entry name" value="P-loop containing nucleoside triphosphate hydrolases"/>
    <property type="match status" value="1"/>
</dbReference>
<dbReference type="Pfam" id="PF00005">
    <property type="entry name" value="ABC_tran"/>
    <property type="match status" value="1"/>
</dbReference>
<keyword evidence="6" id="KW-0812">Transmembrane</keyword>
<keyword evidence="6" id="KW-1133">Transmembrane helix</keyword>
<comment type="caution">
    <text evidence="11">The sequence shown here is derived from an EMBL/GenBank/DDBJ whole genome shotgun (WGS) entry which is preliminary data.</text>
</comment>
<dbReference type="PROSITE" id="PS50893">
    <property type="entry name" value="ABC_TRANSPORTER_2"/>
    <property type="match status" value="1"/>
</dbReference>
<evidence type="ECO:0000259" key="10">
    <source>
        <dbReference type="PROSITE" id="PS50893"/>
    </source>
</evidence>
<evidence type="ECO:0000313" key="11">
    <source>
        <dbReference type="EMBL" id="MDP9650029.1"/>
    </source>
</evidence>
<keyword evidence="5 11" id="KW-0067">ATP-binding</keyword>
<dbReference type="GeneID" id="97036870"/>
<evidence type="ECO:0000256" key="4">
    <source>
        <dbReference type="ARBA" id="ARBA00022741"/>
    </source>
</evidence>
<dbReference type="InterPro" id="IPR017911">
    <property type="entry name" value="MacB-like_ATP-bd"/>
</dbReference>
<dbReference type="InterPro" id="IPR017871">
    <property type="entry name" value="ABC_transporter-like_CS"/>
</dbReference>
<keyword evidence="6" id="KW-0472">Membrane</keyword>
<comment type="similarity">
    <text evidence="8">Belongs to the ABC transporter superfamily. Macrolide exporter (TC 3.A.1.122) family.</text>
</comment>
<dbReference type="Proteomes" id="UP001229486">
    <property type="component" value="Unassembled WGS sequence"/>
</dbReference>
<feature type="domain" description="ABC transporter" evidence="10">
    <location>
        <begin position="12"/>
        <end position="244"/>
    </location>
</feature>
<dbReference type="InterPro" id="IPR015854">
    <property type="entry name" value="ABC_transpr_LolD-like"/>
</dbReference>
<keyword evidence="7" id="KW-0046">Antibiotic resistance</keyword>
<dbReference type="InterPro" id="IPR027417">
    <property type="entry name" value="P-loop_NTPase"/>
</dbReference>
<dbReference type="EMBL" id="JAURTK010000007">
    <property type="protein sequence ID" value="MDP9650029.1"/>
    <property type="molecule type" value="Genomic_DNA"/>
</dbReference>
<dbReference type="InterPro" id="IPR003439">
    <property type="entry name" value="ABC_transporter-like_ATP-bd"/>
</dbReference>
<evidence type="ECO:0000313" key="12">
    <source>
        <dbReference type="Proteomes" id="UP001229486"/>
    </source>
</evidence>
<evidence type="ECO:0000256" key="9">
    <source>
        <dbReference type="SAM" id="MobiDB-lite"/>
    </source>
</evidence>
<keyword evidence="2" id="KW-1003">Cell membrane</keyword>
<dbReference type="Gene3D" id="3.40.50.300">
    <property type="entry name" value="P-loop containing nucleotide triphosphate hydrolases"/>
    <property type="match status" value="1"/>
</dbReference>
<keyword evidence="1" id="KW-0813">Transport</keyword>
<dbReference type="GO" id="GO:0098796">
    <property type="term" value="C:membrane protein complex"/>
    <property type="evidence" value="ECO:0007669"/>
    <property type="project" value="UniProtKB-ARBA"/>
</dbReference>
<evidence type="ECO:0000256" key="5">
    <source>
        <dbReference type="ARBA" id="ARBA00022840"/>
    </source>
</evidence>
<evidence type="ECO:0000256" key="6">
    <source>
        <dbReference type="ARBA" id="ARBA00022989"/>
    </source>
</evidence>
<protein>
    <submittedName>
        <fullName evidence="11">ABC transport system ATP-binding protein</fullName>
    </submittedName>
</protein>
<dbReference type="GO" id="GO:0046677">
    <property type="term" value="P:response to antibiotic"/>
    <property type="evidence" value="ECO:0007669"/>
    <property type="project" value="UniProtKB-KW"/>
</dbReference>
<dbReference type="SMART" id="SM00382">
    <property type="entry name" value="AAA"/>
    <property type="match status" value="1"/>
</dbReference>
<organism evidence="11 12">
    <name type="scientific">Paraburkholderia caledonica</name>
    <dbReference type="NCBI Taxonomy" id="134536"/>
    <lineage>
        <taxon>Bacteria</taxon>
        <taxon>Pseudomonadati</taxon>
        <taxon>Pseudomonadota</taxon>
        <taxon>Betaproteobacteria</taxon>
        <taxon>Burkholderiales</taxon>
        <taxon>Burkholderiaceae</taxon>
        <taxon>Paraburkholderia</taxon>
    </lineage>
</organism>
<evidence type="ECO:0000256" key="3">
    <source>
        <dbReference type="ARBA" id="ARBA00022519"/>
    </source>
</evidence>
<dbReference type="GO" id="GO:0022857">
    <property type="term" value="F:transmembrane transporter activity"/>
    <property type="evidence" value="ECO:0007669"/>
    <property type="project" value="UniProtKB-ARBA"/>
</dbReference>
<evidence type="ECO:0000256" key="1">
    <source>
        <dbReference type="ARBA" id="ARBA00022448"/>
    </source>
</evidence>
<dbReference type="AlphaFoldDB" id="A0AB73IJ88"/>
<reference evidence="11" key="1">
    <citation type="submission" date="2023-07" db="EMBL/GenBank/DDBJ databases">
        <title>Sorghum-associated microbial communities from plants grown in Nebraska, USA.</title>
        <authorList>
            <person name="Schachtman D."/>
        </authorList>
    </citation>
    <scope>NUCLEOTIDE SEQUENCE</scope>
    <source>
        <strain evidence="11">DS1061</strain>
    </source>
</reference>
<dbReference type="PROSITE" id="PS00211">
    <property type="entry name" value="ABC_TRANSPORTER_1"/>
    <property type="match status" value="1"/>
</dbReference>